<dbReference type="HOGENOM" id="CLU_2992184_0_0_11"/>
<dbReference type="OrthoDB" id="5198800at2"/>
<organism evidence="1 2">
    <name type="scientific">Nocardioides simplex</name>
    <name type="common">Arthrobacter simplex</name>
    <dbReference type="NCBI Taxonomy" id="2045"/>
    <lineage>
        <taxon>Bacteria</taxon>
        <taxon>Bacillati</taxon>
        <taxon>Actinomycetota</taxon>
        <taxon>Actinomycetes</taxon>
        <taxon>Propionibacteriales</taxon>
        <taxon>Nocardioidaceae</taxon>
        <taxon>Pimelobacter</taxon>
    </lineage>
</organism>
<dbReference type="InterPro" id="IPR019933">
    <property type="entry name" value="DivIVA_domain"/>
</dbReference>
<dbReference type="GeneID" id="96612767"/>
<dbReference type="STRING" id="2045.KR76_00154"/>
<dbReference type="RefSeq" id="WP_141267404.1">
    <property type="nucleotide sequence ID" value="NZ_BJMC01000015.1"/>
</dbReference>
<dbReference type="AlphaFoldDB" id="A0A0C5XMR2"/>
<dbReference type="NCBIfam" id="TIGR03544">
    <property type="entry name" value="DivI1A_domain"/>
    <property type="match status" value="1"/>
</dbReference>
<gene>
    <name evidence="1" type="ORF">KR76_00154</name>
</gene>
<dbReference type="Proteomes" id="UP000030300">
    <property type="component" value="Chromosome"/>
</dbReference>
<dbReference type="Gene3D" id="6.10.250.660">
    <property type="match status" value="1"/>
</dbReference>
<dbReference type="EMBL" id="CP009896">
    <property type="protein sequence ID" value="AJR18752.1"/>
    <property type="molecule type" value="Genomic_DNA"/>
</dbReference>
<sequence length="57" mass="6347">MSAPSGSADENVRFVHDVRFRPVRFRDGYEMAPVDDLIDQLAAAFGEVRRRGAARPA</sequence>
<evidence type="ECO:0000313" key="1">
    <source>
        <dbReference type="EMBL" id="AJR18752.1"/>
    </source>
</evidence>
<name>A0A0C5XMR2_NOCSI</name>
<reference evidence="1 2" key="1">
    <citation type="journal article" date="2015" name="Genome Announc.">
        <title>Complete Genome Sequence of Steroid-Transforming Nocardioides simplex VKM Ac-2033D.</title>
        <authorList>
            <person name="Shtratnikova V.Y."/>
            <person name="Schelkunov M.I."/>
            <person name="Pekov Y.A."/>
            <person name="Fokina V.V."/>
            <person name="Logacheva M.D."/>
            <person name="Sokolov S.L."/>
            <person name="Bragin E.Y."/>
            <person name="Ashapkin V.V."/>
            <person name="Donova M.V."/>
        </authorList>
    </citation>
    <scope>NUCLEOTIDE SEQUENCE [LARGE SCALE GENOMIC DNA]</scope>
    <source>
        <strain evidence="1 2">VKM Ac-2033D</strain>
    </source>
</reference>
<dbReference type="KEGG" id="psim:KR76_00154"/>
<evidence type="ECO:0000313" key="2">
    <source>
        <dbReference type="Proteomes" id="UP000030300"/>
    </source>
</evidence>
<accession>A0A0C5XMR2</accession>
<keyword evidence="2" id="KW-1185">Reference proteome</keyword>
<proteinExistence type="predicted"/>
<protein>
    <submittedName>
        <fullName evidence="1">Uncharacterized protein</fullName>
    </submittedName>
</protein>